<name>A0A0A8L5Z6_9SACH</name>
<feature type="compositionally biased region" description="Polar residues" evidence="1">
    <location>
        <begin position="318"/>
        <end position="328"/>
    </location>
</feature>
<dbReference type="AlphaFoldDB" id="A0A0A8L5Z6"/>
<accession>A0A0A8L5Z6</accession>
<reference evidence="2 3" key="1">
    <citation type="submission" date="2014-03" db="EMBL/GenBank/DDBJ databases">
        <title>The genome of Kluyveromyces dobzhanskii.</title>
        <authorList>
            <person name="Nystedt B."/>
            <person name="Astrom S."/>
        </authorList>
    </citation>
    <scope>NUCLEOTIDE SEQUENCE [LARGE SCALE GENOMIC DNA]</scope>
    <source>
        <strain evidence="2 3">CBS 2104</strain>
    </source>
</reference>
<feature type="compositionally biased region" description="Basic residues" evidence="1">
    <location>
        <begin position="223"/>
        <end position="233"/>
    </location>
</feature>
<proteinExistence type="predicted"/>
<organism evidence="2 3">
    <name type="scientific">Kluyveromyces dobzhanskii CBS 2104</name>
    <dbReference type="NCBI Taxonomy" id="1427455"/>
    <lineage>
        <taxon>Eukaryota</taxon>
        <taxon>Fungi</taxon>
        <taxon>Dikarya</taxon>
        <taxon>Ascomycota</taxon>
        <taxon>Saccharomycotina</taxon>
        <taxon>Saccharomycetes</taxon>
        <taxon>Saccharomycetales</taxon>
        <taxon>Saccharomycetaceae</taxon>
        <taxon>Kluyveromyces</taxon>
    </lineage>
</organism>
<feature type="compositionally biased region" description="Basic and acidic residues" evidence="1">
    <location>
        <begin position="203"/>
        <end position="222"/>
    </location>
</feature>
<dbReference type="OrthoDB" id="4067212at2759"/>
<sequence length="335" mass="38477">MFACTIPEISPFMFTQNCPYKKRRTAYQHEKPTVRYQVQRLPNEIIVDLKKSVPKETIESAVLSHVRNFQDTIPRYKLVTDWFGNQYYVENDVDQQTIFNEVLRSIDWAQFGTNIGKKLFRDYDIQLNHDGRELRVASKTDGIDQIFELNNEVDDVEIIGLHLSEDLHDAVLKLRLVNKEITEEDVRSVQCGSSLISSKKLSPKYDAKSTHKTSRNKDSLKKKESHQHSKNKQKKDVKVNHSHDSGKADKQQLKSPVNDVKLAKPQQNISKITIKYASDDVGSTKETDNESVSTRRSSTSSEKSVTLEEVEDEEVKRWQQSLTQSPSGHSVLEDV</sequence>
<feature type="compositionally biased region" description="Low complexity" evidence="1">
    <location>
        <begin position="290"/>
        <end position="304"/>
    </location>
</feature>
<evidence type="ECO:0000256" key="1">
    <source>
        <dbReference type="SAM" id="MobiDB-lite"/>
    </source>
</evidence>
<feature type="region of interest" description="Disordered" evidence="1">
    <location>
        <begin position="277"/>
        <end position="335"/>
    </location>
</feature>
<feature type="region of interest" description="Disordered" evidence="1">
    <location>
        <begin position="200"/>
        <end position="264"/>
    </location>
</feature>
<feature type="compositionally biased region" description="Basic and acidic residues" evidence="1">
    <location>
        <begin position="234"/>
        <end position="252"/>
    </location>
</feature>
<dbReference type="EMBL" id="CCBQ010000037">
    <property type="protein sequence ID" value="CDO94263.1"/>
    <property type="molecule type" value="Genomic_DNA"/>
</dbReference>
<dbReference type="Proteomes" id="UP000031516">
    <property type="component" value="Unassembled WGS sequence"/>
</dbReference>
<keyword evidence="3" id="KW-1185">Reference proteome</keyword>
<comment type="caution">
    <text evidence="2">The sequence shown here is derived from an EMBL/GenBank/DDBJ whole genome shotgun (WGS) entry which is preliminary data.</text>
</comment>
<evidence type="ECO:0000313" key="2">
    <source>
        <dbReference type="EMBL" id="CDO94263.1"/>
    </source>
</evidence>
<gene>
    <name evidence="2" type="ORF">KLDO_g2536</name>
</gene>
<evidence type="ECO:0000313" key="3">
    <source>
        <dbReference type="Proteomes" id="UP000031516"/>
    </source>
</evidence>
<protein>
    <submittedName>
        <fullName evidence="2">WGS project CCBQ000000000 data, contig 00106</fullName>
    </submittedName>
</protein>